<dbReference type="GO" id="GO:0005886">
    <property type="term" value="C:plasma membrane"/>
    <property type="evidence" value="ECO:0007669"/>
    <property type="project" value="UniProtKB-SubCell"/>
</dbReference>
<dbReference type="Proteomes" id="UP000006055">
    <property type="component" value="Chromosome"/>
</dbReference>
<proteinExistence type="predicted"/>
<keyword evidence="4 6" id="KW-1133">Transmembrane helix</keyword>
<accession>I4C2A2</accession>
<keyword evidence="2" id="KW-1003">Cell membrane</keyword>
<dbReference type="EMBL" id="CP003360">
    <property type="protein sequence ID" value="AFM23693.1"/>
    <property type="molecule type" value="Genomic_DNA"/>
</dbReference>
<feature type="transmembrane region" description="Helical" evidence="6">
    <location>
        <begin position="127"/>
        <end position="148"/>
    </location>
</feature>
<feature type="domain" description="DUF202" evidence="7">
    <location>
        <begin position="32"/>
        <end position="111"/>
    </location>
</feature>
<dbReference type="STRING" id="706587.Desti_0975"/>
<organism evidence="8 9">
    <name type="scientific">Desulfomonile tiedjei (strain ATCC 49306 / DSM 6799 / DCB-1)</name>
    <dbReference type="NCBI Taxonomy" id="706587"/>
    <lineage>
        <taxon>Bacteria</taxon>
        <taxon>Pseudomonadati</taxon>
        <taxon>Thermodesulfobacteriota</taxon>
        <taxon>Desulfomonilia</taxon>
        <taxon>Desulfomonilales</taxon>
        <taxon>Desulfomonilaceae</taxon>
        <taxon>Desulfomonile</taxon>
    </lineage>
</organism>
<evidence type="ECO:0000313" key="8">
    <source>
        <dbReference type="EMBL" id="AFM23693.1"/>
    </source>
</evidence>
<evidence type="ECO:0000256" key="6">
    <source>
        <dbReference type="SAM" id="Phobius"/>
    </source>
</evidence>
<evidence type="ECO:0000256" key="4">
    <source>
        <dbReference type="ARBA" id="ARBA00022989"/>
    </source>
</evidence>
<dbReference type="AlphaFoldDB" id="I4C2A2"/>
<evidence type="ECO:0000313" key="9">
    <source>
        <dbReference type="Proteomes" id="UP000006055"/>
    </source>
</evidence>
<evidence type="ECO:0000256" key="5">
    <source>
        <dbReference type="ARBA" id="ARBA00023136"/>
    </source>
</evidence>
<evidence type="ECO:0000256" key="2">
    <source>
        <dbReference type="ARBA" id="ARBA00022475"/>
    </source>
</evidence>
<dbReference type="OrthoDB" id="582337at2"/>
<dbReference type="PANTHER" id="PTHR34187:SF2">
    <property type="entry name" value="DUF202 DOMAIN-CONTAINING PROTEIN"/>
    <property type="match status" value="1"/>
</dbReference>
<dbReference type="KEGG" id="dti:Desti_0975"/>
<feature type="transmembrane region" description="Helical" evidence="6">
    <location>
        <begin position="84"/>
        <end position="107"/>
    </location>
</feature>
<dbReference type="InterPro" id="IPR052053">
    <property type="entry name" value="IM_YidH-like"/>
</dbReference>
<comment type="subcellular location">
    <subcellularLocation>
        <location evidence="1">Cell membrane</location>
        <topology evidence="1">Multi-pass membrane protein</topology>
    </subcellularLocation>
</comment>
<protein>
    <submittedName>
        <fullName evidence="8">Putative membrane protein</fullName>
    </submittedName>
</protein>
<dbReference type="Pfam" id="PF02656">
    <property type="entry name" value="DUF202"/>
    <property type="match status" value="1"/>
</dbReference>
<dbReference type="HOGENOM" id="CLU_053359_6_3_7"/>
<gene>
    <name evidence="8" type="ordered locus">Desti_0975</name>
</gene>
<evidence type="ECO:0000256" key="3">
    <source>
        <dbReference type="ARBA" id="ARBA00022692"/>
    </source>
</evidence>
<dbReference type="InterPro" id="IPR003807">
    <property type="entry name" value="DUF202"/>
</dbReference>
<evidence type="ECO:0000259" key="7">
    <source>
        <dbReference type="Pfam" id="PF02656"/>
    </source>
</evidence>
<sequence>MDEKIGSNSSDKLACRPPAIREDDRIFLAWQRSHMANERTFLAWSRTSVSLLAFGFVIERLDLFLKYQILLAGGHPHVPQSHEVMFLSLVSFGLAGVLTFISGLRFLRVRRHINMGEPEYSVAPDILVVLSVIVIIIIAIVLSVQRLAHVV</sequence>
<keyword evidence="5 6" id="KW-0472">Membrane</keyword>
<reference evidence="9" key="1">
    <citation type="submission" date="2012-06" db="EMBL/GenBank/DDBJ databases">
        <title>Complete sequence of chromosome of Desulfomonile tiedjei DSM 6799.</title>
        <authorList>
            <person name="Lucas S."/>
            <person name="Copeland A."/>
            <person name="Lapidus A."/>
            <person name="Glavina del Rio T."/>
            <person name="Dalin E."/>
            <person name="Tice H."/>
            <person name="Bruce D."/>
            <person name="Goodwin L."/>
            <person name="Pitluck S."/>
            <person name="Peters L."/>
            <person name="Ovchinnikova G."/>
            <person name="Zeytun A."/>
            <person name="Lu M."/>
            <person name="Kyrpides N."/>
            <person name="Mavromatis K."/>
            <person name="Ivanova N."/>
            <person name="Brettin T."/>
            <person name="Detter J.C."/>
            <person name="Han C."/>
            <person name="Larimer F."/>
            <person name="Land M."/>
            <person name="Hauser L."/>
            <person name="Markowitz V."/>
            <person name="Cheng J.-F."/>
            <person name="Hugenholtz P."/>
            <person name="Woyke T."/>
            <person name="Wu D."/>
            <person name="Spring S."/>
            <person name="Schroeder M."/>
            <person name="Brambilla E."/>
            <person name="Klenk H.-P."/>
            <person name="Eisen J.A."/>
        </authorList>
    </citation>
    <scope>NUCLEOTIDE SEQUENCE [LARGE SCALE GENOMIC DNA]</scope>
    <source>
        <strain evidence="9">ATCC 49306 / DSM 6799 / DCB-1</strain>
    </source>
</reference>
<evidence type="ECO:0000256" key="1">
    <source>
        <dbReference type="ARBA" id="ARBA00004651"/>
    </source>
</evidence>
<dbReference type="RefSeq" id="WP_014808848.1">
    <property type="nucleotide sequence ID" value="NC_018025.1"/>
</dbReference>
<name>I4C2A2_DESTA</name>
<keyword evidence="9" id="KW-1185">Reference proteome</keyword>
<keyword evidence="3 6" id="KW-0812">Transmembrane</keyword>
<dbReference type="PANTHER" id="PTHR34187">
    <property type="entry name" value="FGR18P"/>
    <property type="match status" value="1"/>
</dbReference>
<dbReference type="eggNOG" id="COG2149">
    <property type="taxonomic scope" value="Bacteria"/>
</dbReference>
<feature type="transmembrane region" description="Helical" evidence="6">
    <location>
        <begin position="41"/>
        <end position="58"/>
    </location>
</feature>